<evidence type="ECO:0000256" key="1">
    <source>
        <dbReference type="SAM" id="MobiDB-lite"/>
    </source>
</evidence>
<feature type="region of interest" description="Disordered" evidence="1">
    <location>
        <begin position="19"/>
        <end position="50"/>
    </location>
</feature>
<evidence type="ECO:0000313" key="2">
    <source>
        <dbReference type="EMBL" id="KAJ8395794.1"/>
    </source>
</evidence>
<dbReference type="EMBL" id="JAINUG010000113">
    <property type="protein sequence ID" value="KAJ8395794.1"/>
    <property type="molecule type" value="Genomic_DNA"/>
</dbReference>
<gene>
    <name evidence="2" type="ORF">AAFF_G00028410</name>
</gene>
<feature type="region of interest" description="Disordered" evidence="1">
    <location>
        <begin position="66"/>
        <end position="103"/>
    </location>
</feature>
<sequence length="133" mass="14424">MSHTDKWLEERGNRWTISVSREEGDRVPARGHGACGGNEGAGRMLEGGRGLKPARTANKLLRERWAAASPLPSPGPRSAASYGKAEHLGPVRGRPDRLSSRTRTRACTEILHAESAGLLWHDRNSAPSTRLPA</sequence>
<feature type="compositionally biased region" description="Gly residues" evidence="1">
    <location>
        <begin position="33"/>
        <end position="50"/>
    </location>
</feature>
<proteinExistence type="predicted"/>
<comment type="caution">
    <text evidence="2">The sequence shown here is derived from an EMBL/GenBank/DDBJ whole genome shotgun (WGS) entry which is preliminary data.</text>
</comment>
<keyword evidence="3" id="KW-1185">Reference proteome</keyword>
<accession>A0AAD7S4F6</accession>
<reference evidence="2" key="1">
    <citation type="journal article" date="2023" name="Science">
        <title>Genome structures resolve the early diversification of teleost fishes.</title>
        <authorList>
            <person name="Parey E."/>
            <person name="Louis A."/>
            <person name="Montfort J."/>
            <person name="Bouchez O."/>
            <person name="Roques C."/>
            <person name="Iampietro C."/>
            <person name="Lluch J."/>
            <person name="Castinel A."/>
            <person name="Donnadieu C."/>
            <person name="Desvignes T."/>
            <person name="Floi Bucao C."/>
            <person name="Jouanno E."/>
            <person name="Wen M."/>
            <person name="Mejri S."/>
            <person name="Dirks R."/>
            <person name="Jansen H."/>
            <person name="Henkel C."/>
            <person name="Chen W.J."/>
            <person name="Zahm M."/>
            <person name="Cabau C."/>
            <person name="Klopp C."/>
            <person name="Thompson A.W."/>
            <person name="Robinson-Rechavi M."/>
            <person name="Braasch I."/>
            <person name="Lecointre G."/>
            <person name="Bobe J."/>
            <person name="Postlethwait J.H."/>
            <person name="Berthelot C."/>
            <person name="Roest Crollius H."/>
            <person name="Guiguen Y."/>
        </authorList>
    </citation>
    <scope>NUCLEOTIDE SEQUENCE</scope>
    <source>
        <strain evidence="2">NC1722</strain>
    </source>
</reference>
<dbReference type="Proteomes" id="UP001221898">
    <property type="component" value="Unassembled WGS sequence"/>
</dbReference>
<feature type="compositionally biased region" description="Basic and acidic residues" evidence="1">
    <location>
        <begin position="84"/>
        <end position="99"/>
    </location>
</feature>
<evidence type="ECO:0000313" key="3">
    <source>
        <dbReference type="Proteomes" id="UP001221898"/>
    </source>
</evidence>
<organism evidence="2 3">
    <name type="scientific">Aldrovandia affinis</name>
    <dbReference type="NCBI Taxonomy" id="143900"/>
    <lineage>
        <taxon>Eukaryota</taxon>
        <taxon>Metazoa</taxon>
        <taxon>Chordata</taxon>
        <taxon>Craniata</taxon>
        <taxon>Vertebrata</taxon>
        <taxon>Euteleostomi</taxon>
        <taxon>Actinopterygii</taxon>
        <taxon>Neopterygii</taxon>
        <taxon>Teleostei</taxon>
        <taxon>Notacanthiformes</taxon>
        <taxon>Halosauridae</taxon>
        <taxon>Aldrovandia</taxon>
    </lineage>
</organism>
<name>A0AAD7S4F6_9TELE</name>
<dbReference type="AlphaFoldDB" id="A0AAD7S4F6"/>
<protein>
    <submittedName>
        <fullName evidence="2">Uncharacterized protein</fullName>
    </submittedName>
</protein>